<keyword evidence="9" id="KW-1185">Reference proteome</keyword>
<dbReference type="STRING" id="1611254.A0A2G5VQV2"/>
<protein>
    <recommendedName>
        <fullName evidence="7">KCTD8/12/16 H1 domain-containing protein</fullName>
    </recommendedName>
</protein>
<dbReference type="GO" id="GO:0043005">
    <property type="term" value="C:neuron projection"/>
    <property type="evidence" value="ECO:0007669"/>
    <property type="project" value="UniProtKB-SubCell"/>
</dbReference>
<proteinExistence type="predicted"/>
<organism evidence="8 9">
    <name type="scientific">Caenorhabditis nigoni</name>
    <dbReference type="NCBI Taxonomy" id="1611254"/>
    <lineage>
        <taxon>Eukaryota</taxon>
        <taxon>Metazoa</taxon>
        <taxon>Ecdysozoa</taxon>
        <taxon>Nematoda</taxon>
        <taxon>Chromadorea</taxon>
        <taxon>Rhabditida</taxon>
        <taxon>Rhabditina</taxon>
        <taxon>Rhabditomorpha</taxon>
        <taxon>Rhabditoidea</taxon>
        <taxon>Rhabditidae</taxon>
        <taxon>Peloderinae</taxon>
        <taxon>Caenorhabditis</taxon>
    </lineage>
</organism>
<keyword evidence="4" id="KW-0597">Phosphoprotein</keyword>
<evidence type="ECO:0000313" key="8">
    <source>
        <dbReference type="EMBL" id="PIC54205.1"/>
    </source>
</evidence>
<keyword evidence="3" id="KW-1003">Cell membrane</keyword>
<accession>A0A2G5VQV2</accession>
<dbReference type="CDD" id="cd22204">
    <property type="entry name" value="H1_KCTD12-like"/>
    <property type="match status" value="1"/>
</dbReference>
<dbReference type="EMBL" id="PDUG01000001">
    <property type="protein sequence ID" value="PIC54205.1"/>
    <property type="molecule type" value="Genomic_DNA"/>
</dbReference>
<evidence type="ECO:0000256" key="3">
    <source>
        <dbReference type="ARBA" id="ARBA00022475"/>
    </source>
</evidence>
<keyword evidence="5" id="KW-0472">Membrane</keyword>
<evidence type="ECO:0000256" key="4">
    <source>
        <dbReference type="ARBA" id="ARBA00022553"/>
    </source>
</evidence>
<comment type="subcellular location">
    <subcellularLocation>
        <location evidence="1">Cell membrane</location>
    </subcellularLocation>
    <subcellularLocation>
        <location evidence="2">Cell projection</location>
        <location evidence="2">Neuron projection</location>
    </subcellularLocation>
</comment>
<evidence type="ECO:0000256" key="1">
    <source>
        <dbReference type="ARBA" id="ARBA00004236"/>
    </source>
</evidence>
<evidence type="ECO:0000256" key="6">
    <source>
        <dbReference type="ARBA" id="ARBA00023273"/>
    </source>
</evidence>
<dbReference type="AlphaFoldDB" id="A0A2G5VQV2"/>
<evidence type="ECO:0000256" key="2">
    <source>
        <dbReference type="ARBA" id="ARBA00004487"/>
    </source>
</evidence>
<evidence type="ECO:0000313" key="9">
    <source>
        <dbReference type="Proteomes" id="UP000230233"/>
    </source>
</evidence>
<gene>
    <name evidence="8" type="primary">Cni-F32B4.5</name>
    <name evidence="8" type="synonym">Cnig_chr_I.g3553</name>
    <name evidence="8" type="ORF">B9Z55_003553</name>
</gene>
<dbReference type="PANTHER" id="PTHR14499">
    <property type="entry name" value="POTASSIUM CHANNEL TETRAMERIZATION DOMAIN-CONTAINING"/>
    <property type="match status" value="1"/>
</dbReference>
<evidence type="ECO:0000256" key="5">
    <source>
        <dbReference type="ARBA" id="ARBA00023136"/>
    </source>
</evidence>
<dbReference type="PANTHER" id="PTHR14499:SF74">
    <property type="entry name" value="ZETA_TOXIN DOMAIN-CONTAINING PROTEIN"/>
    <property type="match status" value="1"/>
</dbReference>
<dbReference type="GO" id="GO:0005886">
    <property type="term" value="C:plasma membrane"/>
    <property type="evidence" value="ECO:0007669"/>
    <property type="project" value="UniProtKB-SubCell"/>
</dbReference>
<name>A0A2G5VQV2_9PELO</name>
<sequence length="246" mass="27429">MLQEQQIAQIICAHGATITTTRATLQKAPNSLLTTSPESTANSDEKLVRILVEALRRHDLSIIVSESFDQWARLAAEAKRLGLISFVEAACPSTISISCHAALSTGRINPEVTFRKVLRIVVSGKVIMCRAVFGDSLNECRDGGGTDFEMDRYTSRFFLKHSNLEKAFDQLATAGYRLIHSNTFAPSQHTNKHASKDDSQFIHHSQFVFHRQPKLFGGHKSRFPAPNSAISSPRSNFERFKASFHQ</sequence>
<reference evidence="9" key="1">
    <citation type="submission" date="2017-10" db="EMBL/GenBank/DDBJ databases">
        <title>Rapid genome shrinkage in a self-fertile nematode reveals novel sperm competition proteins.</title>
        <authorList>
            <person name="Yin D."/>
            <person name="Schwarz E.M."/>
            <person name="Thomas C.G."/>
            <person name="Felde R.L."/>
            <person name="Korf I.F."/>
            <person name="Cutter A.D."/>
            <person name="Schartner C.M."/>
            <person name="Ralston E.J."/>
            <person name="Meyer B.J."/>
            <person name="Haag E.S."/>
        </authorList>
    </citation>
    <scope>NUCLEOTIDE SEQUENCE [LARGE SCALE GENOMIC DNA]</scope>
    <source>
        <strain evidence="9">JU1422</strain>
    </source>
</reference>
<dbReference type="Proteomes" id="UP000230233">
    <property type="component" value="Chromosome I"/>
</dbReference>
<comment type="caution">
    <text evidence="8">The sequence shown here is derived from an EMBL/GenBank/DDBJ whole genome shotgun (WGS) entry which is preliminary data.</text>
</comment>
<feature type="domain" description="KCTD8/12/16 H1" evidence="7">
    <location>
        <begin position="94"/>
        <end position="211"/>
    </location>
</feature>
<dbReference type="OrthoDB" id="2414723at2759"/>
<dbReference type="Pfam" id="PF23110">
    <property type="entry name" value="H1_KCTD8_12_16"/>
    <property type="match status" value="1"/>
</dbReference>
<evidence type="ECO:0000259" key="7">
    <source>
        <dbReference type="Pfam" id="PF23110"/>
    </source>
</evidence>
<dbReference type="InterPro" id="IPR057093">
    <property type="entry name" value="H1_KCTD8_12_16"/>
</dbReference>
<keyword evidence="6" id="KW-0966">Cell projection</keyword>